<dbReference type="PANTHER" id="PTHR11183">
    <property type="entry name" value="GLYCOGENIN SUBFAMILY MEMBER"/>
    <property type="match status" value="1"/>
</dbReference>
<keyword evidence="1" id="KW-0812">Transmembrane</keyword>
<dbReference type="GeneID" id="62164364"/>
<evidence type="ECO:0000313" key="3">
    <source>
        <dbReference type="Proteomes" id="UP000781932"/>
    </source>
</evidence>
<reference evidence="2" key="2">
    <citation type="submission" date="2020-11" db="EMBL/GenBank/DDBJ databases">
        <title>Whole genome sequencing of Colletotrichum sp.</title>
        <authorList>
            <person name="Li H."/>
        </authorList>
    </citation>
    <scope>NUCLEOTIDE SEQUENCE</scope>
    <source>
        <strain evidence="2">CkLH20</strain>
    </source>
</reference>
<proteinExistence type="predicted"/>
<dbReference type="AlphaFoldDB" id="A0A9P6LI35"/>
<dbReference type="OrthoDB" id="2014201at2759"/>
<protein>
    <submittedName>
        <fullName evidence="2">Glucose n-acetyltransferase</fullName>
    </submittedName>
</protein>
<reference evidence="2" key="1">
    <citation type="submission" date="2020-03" db="EMBL/GenBank/DDBJ databases">
        <authorList>
            <person name="He L."/>
        </authorList>
    </citation>
    <scope>NUCLEOTIDE SEQUENCE</scope>
    <source>
        <strain evidence="2">CkLH20</strain>
    </source>
</reference>
<dbReference type="EMBL" id="JAATWM020000029">
    <property type="protein sequence ID" value="KAF9873841.1"/>
    <property type="molecule type" value="Genomic_DNA"/>
</dbReference>
<accession>A0A9P6LI35</accession>
<name>A0A9P6LI35_9PEZI</name>
<dbReference type="Proteomes" id="UP000781932">
    <property type="component" value="Unassembled WGS sequence"/>
</dbReference>
<keyword evidence="1" id="KW-1133">Transmembrane helix</keyword>
<comment type="caution">
    <text evidence="2">The sequence shown here is derived from an EMBL/GenBank/DDBJ whole genome shotgun (WGS) entry which is preliminary data.</text>
</comment>
<dbReference type="Gene3D" id="3.90.550.10">
    <property type="entry name" value="Spore Coat Polysaccharide Biosynthesis Protein SpsA, Chain A"/>
    <property type="match status" value="1"/>
</dbReference>
<gene>
    <name evidence="2" type="ORF">CkaCkLH20_08575</name>
</gene>
<keyword evidence="1" id="KW-0472">Membrane</keyword>
<dbReference type="InterPro" id="IPR050587">
    <property type="entry name" value="GNT1/Glycosyltrans_8"/>
</dbReference>
<sequence>MPWTLDAVSEDGLPNPSPVRERLSIRQIHRRLQTLPRRLVLLVSIALIILLFASAILLAPENRPASVEISTPEEFAWKPTWTTEEVQPKFAYVQYATNMDYLCNAVINFARLRRYGAREDLVLIHPNEWSKGNSREATALARLRDSSPGLKMSGFDLISTSKGDKTWQYSLTKFHAFALTGWKRVLAFDSDSLVLNNMDDYFLSPKAPIALPRAYWLNEKNMDKKQVLGSHVMLIEPNKARYHKIMDEAAQSGEFDMEVVNHLFGDSAMILPHRGLALLTGEFRATNHSKYLAPNENEVWNATKEVSQSYLVHFSDWPLPKPWISRTKQQWEAALPECPVLDKKVGREGSPKCADRVVWSGFYEEYDREKSEQCKILSE</sequence>
<feature type="transmembrane region" description="Helical" evidence="1">
    <location>
        <begin position="39"/>
        <end position="59"/>
    </location>
</feature>
<dbReference type="RefSeq" id="XP_038743302.1">
    <property type="nucleotide sequence ID" value="XM_038891290.1"/>
</dbReference>
<dbReference type="SUPFAM" id="SSF53448">
    <property type="entry name" value="Nucleotide-diphospho-sugar transferases"/>
    <property type="match status" value="1"/>
</dbReference>
<dbReference type="InterPro" id="IPR029044">
    <property type="entry name" value="Nucleotide-diphossugar_trans"/>
</dbReference>
<organism evidence="2 3">
    <name type="scientific">Colletotrichum karsti</name>
    <dbReference type="NCBI Taxonomy" id="1095194"/>
    <lineage>
        <taxon>Eukaryota</taxon>
        <taxon>Fungi</taxon>
        <taxon>Dikarya</taxon>
        <taxon>Ascomycota</taxon>
        <taxon>Pezizomycotina</taxon>
        <taxon>Sordariomycetes</taxon>
        <taxon>Hypocreomycetidae</taxon>
        <taxon>Glomerellales</taxon>
        <taxon>Glomerellaceae</taxon>
        <taxon>Colletotrichum</taxon>
        <taxon>Colletotrichum boninense species complex</taxon>
    </lineage>
</organism>
<evidence type="ECO:0000256" key="1">
    <source>
        <dbReference type="SAM" id="Phobius"/>
    </source>
</evidence>
<evidence type="ECO:0000313" key="2">
    <source>
        <dbReference type="EMBL" id="KAF9873841.1"/>
    </source>
</evidence>
<keyword evidence="3" id="KW-1185">Reference proteome</keyword>